<organism evidence="1 2">
    <name type="scientific">Desmophyllum pertusum</name>
    <dbReference type="NCBI Taxonomy" id="174260"/>
    <lineage>
        <taxon>Eukaryota</taxon>
        <taxon>Metazoa</taxon>
        <taxon>Cnidaria</taxon>
        <taxon>Anthozoa</taxon>
        <taxon>Hexacorallia</taxon>
        <taxon>Scleractinia</taxon>
        <taxon>Caryophylliina</taxon>
        <taxon>Caryophylliidae</taxon>
        <taxon>Desmophyllum</taxon>
    </lineage>
</organism>
<dbReference type="EMBL" id="MU825396">
    <property type="protein sequence ID" value="KAJ7394663.1"/>
    <property type="molecule type" value="Genomic_DNA"/>
</dbReference>
<evidence type="ECO:0000313" key="1">
    <source>
        <dbReference type="EMBL" id="KAJ7394663.1"/>
    </source>
</evidence>
<sequence length="105" mass="11411">MRNQKIFQAVVFVAFIVIYLPRKSKEQQNVSLLSPSPSLYLNISSNNASVWSPSVSLANATIQTVNLTVNVSYVVNRSSVAVMNTSASIISQIAGSTKTENSEYP</sequence>
<dbReference type="Proteomes" id="UP001163046">
    <property type="component" value="Unassembled WGS sequence"/>
</dbReference>
<keyword evidence="2" id="KW-1185">Reference proteome</keyword>
<accession>A0A9X0DDE7</accession>
<comment type="caution">
    <text evidence="1">The sequence shown here is derived from an EMBL/GenBank/DDBJ whole genome shotgun (WGS) entry which is preliminary data.</text>
</comment>
<dbReference type="AlphaFoldDB" id="A0A9X0DDE7"/>
<reference evidence="1" key="1">
    <citation type="submission" date="2023-01" db="EMBL/GenBank/DDBJ databases">
        <title>Genome assembly of the deep-sea coral Lophelia pertusa.</title>
        <authorList>
            <person name="Herrera S."/>
            <person name="Cordes E."/>
        </authorList>
    </citation>
    <scope>NUCLEOTIDE SEQUENCE</scope>
    <source>
        <strain evidence="1">USNM1676648</strain>
        <tissue evidence="1">Polyp</tissue>
    </source>
</reference>
<proteinExistence type="predicted"/>
<protein>
    <submittedName>
        <fullName evidence="1">Uncharacterized protein</fullName>
    </submittedName>
</protein>
<name>A0A9X0DDE7_9CNID</name>
<evidence type="ECO:0000313" key="2">
    <source>
        <dbReference type="Proteomes" id="UP001163046"/>
    </source>
</evidence>
<gene>
    <name evidence="1" type="ORF">OS493_000484</name>
</gene>